<dbReference type="InterPro" id="IPR051591">
    <property type="entry name" value="UPF0224_FAM112_RNA_Proc"/>
</dbReference>
<dbReference type="GO" id="GO:0008270">
    <property type="term" value="F:zinc ion binding"/>
    <property type="evidence" value="ECO:0007669"/>
    <property type="project" value="UniProtKB-KW"/>
</dbReference>
<keyword evidence="7" id="KW-1185">Reference proteome</keyword>
<keyword evidence="3" id="KW-0862">Zinc</keyword>
<dbReference type="InterPro" id="IPR022776">
    <property type="entry name" value="TRM13/UPF0224_CHHC_Znf_dom"/>
</dbReference>
<feature type="domain" description="CHHC U11-48K-type" evidence="5">
    <location>
        <begin position="48"/>
        <end position="75"/>
    </location>
</feature>
<feature type="region of interest" description="Disordered" evidence="4">
    <location>
        <begin position="367"/>
        <end position="470"/>
    </location>
</feature>
<keyword evidence="1" id="KW-0479">Metal-binding</keyword>
<evidence type="ECO:0000256" key="4">
    <source>
        <dbReference type="SAM" id="MobiDB-lite"/>
    </source>
</evidence>
<evidence type="ECO:0000256" key="1">
    <source>
        <dbReference type="ARBA" id="ARBA00022723"/>
    </source>
</evidence>
<evidence type="ECO:0000313" key="6">
    <source>
        <dbReference type="EMBL" id="KAJ1159691.1"/>
    </source>
</evidence>
<dbReference type="Pfam" id="PF05253">
    <property type="entry name" value="zf-U11-48K"/>
    <property type="match status" value="2"/>
</dbReference>
<accession>A0AAV7S4I8</accession>
<dbReference type="PANTHER" id="PTHR21402">
    <property type="entry name" value="GAMETOCYTE SPECIFIC FACTOR 1-RELATED"/>
    <property type="match status" value="1"/>
</dbReference>
<proteinExistence type="predicted"/>
<sequence length="470" mass="52473">MTLFPFSPMDSEDLLQCPYDKNHLIRPSRFPYHLVKCRENNPKAAKDVATCPYNARHRVPKQELQLHILNCLDKSLTENFQAINLNTEKQQPVHQSNWQAPPCQENWEDDDDCTLSTCPFILDQGRNSFLEEQKSFKRMEQTTNGLTARTSPPWNVKNSPQQPEAEFSAPIPFSPSKSENNFLPNSQKTKTEQKLNGPTDRVSPAGTTKPTHWKHDAAFSAPTRLNLNTSQNASLQSSQRAENSVTGRTSLAWMTKSNPWKPEAASSPPPFPQNISESHSFRDSQRNTTGLKANAVKGQTAPCWTTKSSPWKPGVGWSSHYHQSTSEAHLLDKDQWPTTKEQKSNDMVVQTCPSCGQNLNHRIEMGSSSSHHCHKKTSEHHGLKTDQRSTRMEQKSNSRISLTCDQKPTSWNTGFSSGPPSSVQGTFENESANIGKRLTPGGQTSNGMAGSSSSLTWGPKPNCWKTGSFK</sequence>
<keyword evidence="2" id="KW-0863">Zinc-finger</keyword>
<dbReference type="Proteomes" id="UP001066276">
    <property type="component" value="Chromosome 4_2"/>
</dbReference>
<feature type="domain" description="CHHC U11-48K-type" evidence="5">
    <location>
        <begin position="14"/>
        <end position="41"/>
    </location>
</feature>
<reference evidence="6" key="1">
    <citation type="journal article" date="2022" name="bioRxiv">
        <title>Sequencing and chromosome-scale assembly of the giantPleurodeles waltlgenome.</title>
        <authorList>
            <person name="Brown T."/>
            <person name="Elewa A."/>
            <person name="Iarovenko S."/>
            <person name="Subramanian E."/>
            <person name="Araus A.J."/>
            <person name="Petzold A."/>
            <person name="Susuki M."/>
            <person name="Suzuki K.-i.T."/>
            <person name="Hayashi T."/>
            <person name="Toyoda A."/>
            <person name="Oliveira C."/>
            <person name="Osipova E."/>
            <person name="Leigh N.D."/>
            <person name="Simon A."/>
            <person name="Yun M.H."/>
        </authorList>
    </citation>
    <scope>NUCLEOTIDE SEQUENCE</scope>
    <source>
        <strain evidence="6">20211129_DDA</strain>
        <tissue evidence="6">Liver</tissue>
    </source>
</reference>
<evidence type="ECO:0000313" key="7">
    <source>
        <dbReference type="Proteomes" id="UP001066276"/>
    </source>
</evidence>
<evidence type="ECO:0000256" key="3">
    <source>
        <dbReference type="ARBA" id="ARBA00022833"/>
    </source>
</evidence>
<protein>
    <recommendedName>
        <fullName evidence="5">CHHC U11-48K-type domain-containing protein</fullName>
    </recommendedName>
</protein>
<organism evidence="6 7">
    <name type="scientific">Pleurodeles waltl</name>
    <name type="common">Iberian ribbed newt</name>
    <dbReference type="NCBI Taxonomy" id="8319"/>
    <lineage>
        <taxon>Eukaryota</taxon>
        <taxon>Metazoa</taxon>
        <taxon>Chordata</taxon>
        <taxon>Craniata</taxon>
        <taxon>Vertebrata</taxon>
        <taxon>Euteleostomi</taxon>
        <taxon>Amphibia</taxon>
        <taxon>Batrachia</taxon>
        <taxon>Caudata</taxon>
        <taxon>Salamandroidea</taxon>
        <taxon>Salamandridae</taxon>
        <taxon>Pleurodelinae</taxon>
        <taxon>Pleurodeles</taxon>
    </lineage>
</organism>
<gene>
    <name evidence="6" type="ORF">NDU88_000196</name>
</gene>
<feature type="compositionally biased region" description="Polar residues" evidence="4">
    <location>
        <begin position="143"/>
        <end position="162"/>
    </location>
</feature>
<dbReference type="InterPro" id="IPR036236">
    <property type="entry name" value="Znf_C2H2_sf"/>
</dbReference>
<dbReference type="EMBL" id="JANPWB010000008">
    <property type="protein sequence ID" value="KAJ1159691.1"/>
    <property type="molecule type" value="Genomic_DNA"/>
</dbReference>
<feature type="compositionally biased region" description="Polar residues" evidence="4">
    <location>
        <begin position="397"/>
        <end position="432"/>
    </location>
</feature>
<feature type="compositionally biased region" description="Polar residues" evidence="4">
    <location>
        <begin position="175"/>
        <end position="188"/>
    </location>
</feature>
<evidence type="ECO:0000256" key="2">
    <source>
        <dbReference type="ARBA" id="ARBA00022771"/>
    </source>
</evidence>
<feature type="region of interest" description="Disordered" evidence="4">
    <location>
        <begin position="143"/>
        <end position="213"/>
    </location>
</feature>
<dbReference type="PROSITE" id="PS51800">
    <property type="entry name" value="ZF_CHHC_U11_48K"/>
    <property type="match status" value="2"/>
</dbReference>
<name>A0AAV7S4I8_PLEWA</name>
<dbReference type="PANTHER" id="PTHR21402:SF5">
    <property type="entry name" value="GAMETOCYTE SPECIFIC FACTOR 1"/>
    <property type="match status" value="1"/>
</dbReference>
<evidence type="ECO:0000259" key="5">
    <source>
        <dbReference type="PROSITE" id="PS51800"/>
    </source>
</evidence>
<dbReference type="SUPFAM" id="SSF57667">
    <property type="entry name" value="beta-beta-alpha zinc fingers"/>
    <property type="match status" value="2"/>
</dbReference>
<comment type="caution">
    <text evidence="6">The sequence shown here is derived from an EMBL/GenBank/DDBJ whole genome shotgun (WGS) entry which is preliminary data.</text>
</comment>
<feature type="compositionally biased region" description="Polar residues" evidence="4">
    <location>
        <begin position="441"/>
        <end position="456"/>
    </location>
</feature>
<feature type="compositionally biased region" description="Basic and acidic residues" evidence="4">
    <location>
        <begin position="379"/>
        <end position="396"/>
    </location>
</feature>
<dbReference type="AlphaFoldDB" id="A0AAV7S4I8"/>